<feature type="compositionally biased region" description="Basic and acidic residues" evidence="9">
    <location>
        <begin position="16"/>
        <end position="31"/>
    </location>
</feature>
<dbReference type="FunFam" id="1.20.120.1780:FF:000001">
    <property type="entry name" value="4-hydroxybenzoate octaprenyltransferase"/>
    <property type="match status" value="1"/>
</dbReference>
<dbReference type="PANTHER" id="PTHR11048:SF39">
    <property type="entry name" value="POLYPRENYL TRANSFERASE AUSN"/>
    <property type="match status" value="1"/>
</dbReference>
<protein>
    <recommendedName>
        <fullName evidence="13">Prenyltransferase</fullName>
    </recommendedName>
</protein>
<accession>V9DEW5</accession>
<dbReference type="OrthoDB" id="18170at2759"/>
<keyword evidence="5" id="KW-0808">Transferase</keyword>
<evidence type="ECO:0000256" key="9">
    <source>
        <dbReference type="SAM" id="MobiDB-lite"/>
    </source>
</evidence>
<evidence type="ECO:0000256" key="6">
    <source>
        <dbReference type="ARBA" id="ARBA00022692"/>
    </source>
</evidence>
<feature type="compositionally biased region" description="Low complexity" evidence="9">
    <location>
        <begin position="1"/>
        <end position="15"/>
    </location>
</feature>
<comment type="cofactor">
    <cofactor evidence="1">
        <name>Mg(2+)</name>
        <dbReference type="ChEBI" id="CHEBI:18420"/>
    </cofactor>
</comment>
<dbReference type="HOGENOM" id="CLU_1250538_0_0_1"/>
<comment type="subcellular location">
    <subcellularLocation>
        <location evidence="2">Membrane</location>
        <topology evidence="2">Multi-pass membrane protein</topology>
    </subcellularLocation>
</comment>
<feature type="transmembrane region" description="Helical" evidence="10">
    <location>
        <begin position="167"/>
        <end position="184"/>
    </location>
</feature>
<evidence type="ECO:0000256" key="1">
    <source>
        <dbReference type="ARBA" id="ARBA00001946"/>
    </source>
</evidence>
<dbReference type="PANTHER" id="PTHR11048">
    <property type="entry name" value="PRENYLTRANSFERASES"/>
    <property type="match status" value="1"/>
</dbReference>
<feature type="transmembrane region" description="Helical" evidence="10">
    <location>
        <begin position="72"/>
        <end position="92"/>
    </location>
</feature>
<dbReference type="GO" id="GO:0008412">
    <property type="term" value="F:4-hydroxybenzoate polyprenyltransferase activity"/>
    <property type="evidence" value="ECO:0007669"/>
    <property type="project" value="TreeGrafter"/>
</dbReference>
<evidence type="ECO:0000313" key="12">
    <source>
        <dbReference type="Proteomes" id="UP000030678"/>
    </source>
</evidence>
<dbReference type="GO" id="GO:0005743">
    <property type="term" value="C:mitochondrial inner membrane"/>
    <property type="evidence" value="ECO:0007669"/>
    <property type="project" value="TreeGrafter"/>
</dbReference>
<keyword evidence="6 10" id="KW-0812">Transmembrane</keyword>
<keyword evidence="8 10" id="KW-0472">Membrane</keyword>
<comment type="pathway">
    <text evidence="3">Secondary metabolite biosynthesis.</text>
</comment>
<name>V9DEW5_9EURO</name>
<evidence type="ECO:0000256" key="5">
    <source>
        <dbReference type="ARBA" id="ARBA00022679"/>
    </source>
</evidence>
<dbReference type="AlphaFoldDB" id="V9DEW5"/>
<dbReference type="InterPro" id="IPR039653">
    <property type="entry name" value="Prenyltransferase"/>
</dbReference>
<evidence type="ECO:0000313" key="11">
    <source>
        <dbReference type="EMBL" id="ETI24497.1"/>
    </source>
</evidence>
<comment type="similarity">
    <text evidence="4">Belongs to the UbiA prenyltransferase family.</text>
</comment>
<evidence type="ECO:0000256" key="10">
    <source>
        <dbReference type="SAM" id="Phobius"/>
    </source>
</evidence>
<gene>
    <name evidence="11" type="ORF">G647_03866</name>
</gene>
<evidence type="ECO:0008006" key="13">
    <source>
        <dbReference type="Google" id="ProtNLM"/>
    </source>
</evidence>
<keyword evidence="7 10" id="KW-1133">Transmembrane helix</keyword>
<evidence type="ECO:0000256" key="8">
    <source>
        <dbReference type="ARBA" id="ARBA00023136"/>
    </source>
</evidence>
<dbReference type="GeneID" id="19982359"/>
<proteinExistence type="inferred from homology"/>
<sequence length="221" mass="23991">MVRNPAIAALATSKATAHEKGKNKDEKEEARPATTPDSLAHQYGGNSISSWVTRLPASWVPYVQLARLNPPAGLFLIYFPHVFGLLLAGVRLHAPLGPSLRAQYGMLASTGLLVYAHQDRDDDIKFGIKSLAVLCRGWMKEVLWALLGVMALLLVICGVMAELSVWFYVLGVGGSSVALATMIYRVQLGESASCWWWFGKGFWWVGFAISGGLLAESVGGR</sequence>
<dbReference type="InterPro" id="IPR000537">
    <property type="entry name" value="UbiA_prenyltransferase"/>
</dbReference>
<evidence type="ECO:0000256" key="2">
    <source>
        <dbReference type="ARBA" id="ARBA00004141"/>
    </source>
</evidence>
<feature type="transmembrane region" description="Helical" evidence="10">
    <location>
        <begin position="196"/>
        <end position="215"/>
    </location>
</feature>
<feature type="region of interest" description="Disordered" evidence="9">
    <location>
        <begin position="1"/>
        <end position="41"/>
    </location>
</feature>
<dbReference type="RefSeq" id="XP_008726433.1">
    <property type="nucleotide sequence ID" value="XM_008728211.1"/>
</dbReference>
<evidence type="ECO:0000256" key="7">
    <source>
        <dbReference type="ARBA" id="ARBA00022989"/>
    </source>
</evidence>
<dbReference type="VEuPathDB" id="FungiDB:G647_03866"/>
<dbReference type="Gene3D" id="1.20.120.1780">
    <property type="entry name" value="UbiA prenyltransferase"/>
    <property type="match status" value="1"/>
</dbReference>
<reference evidence="11 12" key="1">
    <citation type="submission" date="2013-03" db="EMBL/GenBank/DDBJ databases">
        <title>The Genome Sequence of Cladophialophora carrionii CBS 160.54.</title>
        <authorList>
            <consortium name="The Broad Institute Genomics Platform"/>
            <person name="Cuomo C."/>
            <person name="de Hoog S."/>
            <person name="Gorbushina A."/>
            <person name="Walker B."/>
            <person name="Young S.K."/>
            <person name="Zeng Q."/>
            <person name="Gargeya S."/>
            <person name="Fitzgerald M."/>
            <person name="Haas B."/>
            <person name="Abouelleil A."/>
            <person name="Allen A.W."/>
            <person name="Alvarado L."/>
            <person name="Arachchi H.M."/>
            <person name="Berlin A.M."/>
            <person name="Chapman S.B."/>
            <person name="Gainer-Dewar J."/>
            <person name="Goldberg J."/>
            <person name="Griggs A."/>
            <person name="Gujja S."/>
            <person name="Hansen M."/>
            <person name="Howarth C."/>
            <person name="Imamovic A."/>
            <person name="Ireland A."/>
            <person name="Larimer J."/>
            <person name="McCowan C."/>
            <person name="Murphy C."/>
            <person name="Pearson M."/>
            <person name="Poon T.W."/>
            <person name="Priest M."/>
            <person name="Roberts A."/>
            <person name="Saif S."/>
            <person name="Shea T."/>
            <person name="Sisk P."/>
            <person name="Sykes S."/>
            <person name="Wortman J."/>
            <person name="Nusbaum C."/>
            <person name="Birren B."/>
        </authorList>
    </citation>
    <scope>NUCLEOTIDE SEQUENCE [LARGE SCALE GENOMIC DNA]</scope>
    <source>
        <strain evidence="11 12">CBS 160.54</strain>
    </source>
</reference>
<evidence type="ECO:0000256" key="3">
    <source>
        <dbReference type="ARBA" id="ARBA00005179"/>
    </source>
</evidence>
<dbReference type="GO" id="GO:0006744">
    <property type="term" value="P:ubiquinone biosynthetic process"/>
    <property type="evidence" value="ECO:0007669"/>
    <property type="project" value="TreeGrafter"/>
</dbReference>
<dbReference type="Proteomes" id="UP000030678">
    <property type="component" value="Unassembled WGS sequence"/>
</dbReference>
<dbReference type="EMBL" id="KB822704">
    <property type="protein sequence ID" value="ETI24497.1"/>
    <property type="molecule type" value="Genomic_DNA"/>
</dbReference>
<feature type="transmembrane region" description="Helical" evidence="10">
    <location>
        <begin position="142"/>
        <end position="161"/>
    </location>
</feature>
<dbReference type="Pfam" id="PF01040">
    <property type="entry name" value="UbiA"/>
    <property type="match status" value="1"/>
</dbReference>
<organism evidence="11 12">
    <name type="scientific">Cladophialophora carrionii CBS 160.54</name>
    <dbReference type="NCBI Taxonomy" id="1279043"/>
    <lineage>
        <taxon>Eukaryota</taxon>
        <taxon>Fungi</taxon>
        <taxon>Dikarya</taxon>
        <taxon>Ascomycota</taxon>
        <taxon>Pezizomycotina</taxon>
        <taxon>Eurotiomycetes</taxon>
        <taxon>Chaetothyriomycetidae</taxon>
        <taxon>Chaetothyriales</taxon>
        <taxon>Herpotrichiellaceae</taxon>
        <taxon>Cladophialophora</taxon>
    </lineage>
</organism>
<evidence type="ECO:0000256" key="4">
    <source>
        <dbReference type="ARBA" id="ARBA00005985"/>
    </source>
</evidence>